<dbReference type="SUPFAM" id="SSF53649">
    <property type="entry name" value="Alkaline phosphatase-like"/>
    <property type="match status" value="1"/>
</dbReference>
<dbReference type="EMBL" id="LBZL01000024">
    <property type="protein sequence ID" value="KKR69671.1"/>
    <property type="molecule type" value="Genomic_DNA"/>
</dbReference>
<protein>
    <recommendedName>
        <fullName evidence="4">Sulfatase N-terminal domain-containing protein</fullName>
    </recommendedName>
</protein>
<dbReference type="Gene3D" id="3.40.720.10">
    <property type="entry name" value="Alkaline Phosphatase, subunit A"/>
    <property type="match status" value="1"/>
</dbReference>
<organism evidence="2 3">
    <name type="scientific">Candidatus Nomurabacteria bacterium GW2011_GWB1_40_7</name>
    <dbReference type="NCBI Taxonomy" id="1618744"/>
    <lineage>
        <taxon>Bacteria</taxon>
        <taxon>Candidatus Nomuraibacteriota</taxon>
    </lineage>
</organism>
<keyword evidence="1" id="KW-1133">Transmembrane helix</keyword>
<evidence type="ECO:0000313" key="3">
    <source>
        <dbReference type="Proteomes" id="UP000034452"/>
    </source>
</evidence>
<sequence length="510" mass="58509">MKNNPLLHPLLIAAFPILFLYSHNMGEVSLKDAIAPLIAAVTITSIVWLCAKLIIKNNEKAGLISFFFIISSFFYGHAYDQLKNYTHNTHQYLLILWVAAFFAFSVIVVAGFKKWKIQNLTYLLNITSIILVCISISIISYNEIARKHITFKQEIQKGNQNTTYKPDIYYIILDGYGRADMLNSLYGYDNGDFLTALEKSGFYVASRSRSNYSQTTLSLASSLNFHYLDDLAREIGKDRASRRYVLELINKNNASKFLEQEDYTYIAFSSVYGRMTTEGADITISPQFKLSNFDHLVINATPIPSILEVFSLKSQYDLHREQLMHVFQELPKIATKKEPTFTFAHIIAPHPPFVFNADGNPIQPANRLFSFWDASGFWEIGGTRDEYRTNYINQLVLINKKLQATVENIISLSPNPPIIVLQADHGPGSQVYFENPDKTNFKERMSIFNAYYLPSGGSEKLYREITPANTFRLIFNYYFGTNYELLEDKSYYSTYSRPYDFMDVTNNVSD</sequence>
<evidence type="ECO:0000313" key="2">
    <source>
        <dbReference type="EMBL" id="KKR69671.1"/>
    </source>
</evidence>
<keyword evidence="1" id="KW-0812">Transmembrane</keyword>
<dbReference type="Proteomes" id="UP000034452">
    <property type="component" value="Unassembled WGS sequence"/>
</dbReference>
<evidence type="ECO:0000256" key="1">
    <source>
        <dbReference type="SAM" id="Phobius"/>
    </source>
</evidence>
<reference evidence="2 3" key="1">
    <citation type="journal article" date="2015" name="Nature">
        <title>rRNA introns, odd ribosomes, and small enigmatic genomes across a large radiation of phyla.</title>
        <authorList>
            <person name="Brown C.T."/>
            <person name="Hug L.A."/>
            <person name="Thomas B.C."/>
            <person name="Sharon I."/>
            <person name="Castelle C.J."/>
            <person name="Singh A."/>
            <person name="Wilkins M.J."/>
            <person name="Williams K.H."/>
            <person name="Banfield J.F."/>
        </authorList>
    </citation>
    <scope>NUCLEOTIDE SEQUENCE [LARGE SCALE GENOMIC DNA]</scope>
</reference>
<name>A0A0G0T4Q9_9BACT</name>
<proteinExistence type="predicted"/>
<gene>
    <name evidence="2" type="ORF">UU13_C0024G0004</name>
</gene>
<keyword evidence="1" id="KW-0472">Membrane</keyword>
<feature type="transmembrane region" description="Helical" evidence="1">
    <location>
        <begin position="6"/>
        <end position="22"/>
    </location>
</feature>
<feature type="transmembrane region" description="Helical" evidence="1">
    <location>
        <begin position="61"/>
        <end position="79"/>
    </location>
</feature>
<feature type="transmembrane region" description="Helical" evidence="1">
    <location>
        <begin position="34"/>
        <end position="55"/>
    </location>
</feature>
<dbReference type="InterPro" id="IPR017850">
    <property type="entry name" value="Alkaline_phosphatase_core_sf"/>
</dbReference>
<comment type="caution">
    <text evidence="2">The sequence shown here is derived from an EMBL/GenBank/DDBJ whole genome shotgun (WGS) entry which is preliminary data.</text>
</comment>
<dbReference type="AlphaFoldDB" id="A0A0G0T4Q9"/>
<feature type="transmembrane region" description="Helical" evidence="1">
    <location>
        <begin position="91"/>
        <end position="110"/>
    </location>
</feature>
<accession>A0A0G0T4Q9</accession>
<feature type="transmembrane region" description="Helical" evidence="1">
    <location>
        <begin position="122"/>
        <end position="142"/>
    </location>
</feature>
<evidence type="ECO:0008006" key="4">
    <source>
        <dbReference type="Google" id="ProtNLM"/>
    </source>
</evidence>